<gene>
    <name evidence="2" type="ORF">AB0T83_09020</name>
</gene>
<name>A0ABV3L5R3_9RHOB</name>
<organism evidence="2 3">
    <name type="scientific">Meridianimarinicoccus marinus</name>
    <dbReference type="NCBI Taxonomy" id="3231483"/>
    <lineage>
        <taxon>Bacteria</taxon>
        <taxon>Pseudomonadati</taxon>
        <taxon>Pseudomonadota</taxon>
        <taxon>Alphaproteobacteria</taxon>
        <taxon>Rhodobacterales</taxon>
        <taxon>Paracoccaceae</taxon>
        <taxon>Meridianimarinicoccus</taxon>
    </lineage>
</organism>
<evidence type="ECO:0000313" key="2">
    <source>
        <dbReference type="EMBL" id="MEV8466917.1"/>
    </source>
</evidence>
<dbReference type="RefSeq" id="WP_366192708.1">
    <property type="nucleotide sequence ID" value="NZ_JBFBVU010000009.1"/>
</dbReference>
<feature type="transmembrane region" description="Helical" evidence="1">
    <location>
        <begin position="182"/>
        <end position="203"/>
    </location>
</feature>
<accession>A0ABV3L5R3</accession>
<feature type="transmembrane region" description="Helical" evidence="1">
    <location>
        <begin position="136"/>
        <end position="162"/>
    </location>
</feature>
<keyword evidence="1" id="KW-1133">Transmembrane helix</keyword>
<evidence type="ECO:0000313" key="3">
    <source>
        <dbReference type="Proteomes" id="UP001553161"/>
    </source>
</evidence>
<protein>
    <recommendedName>
        <fullName evidence="4">DUF4328 domain-containing protein</fullName>
    </recommendedName>
</protein>
<sequence length="218" mass="23284">MLTTLRSELRDGWKQMLAWGIGFALLTQGMMLAALCIRFLAVPNYVVFYDWPGNVATIIDSTPSVSDMLPIIAGEWLIEIGQMNYSWGNGISVWALNVVPAKLLLLFAVGALVCLCRRLLRQDSCPGTLRNGAGVATGLGVGLVALTNATMSWVVCCATPNWVVGLAMMGLGVSTSLALEPYGTVLAISGFGLLALAVLALAWRKSRNTDFHGEPTHA</sequence>
<evidence type="ECO:0008006" key="4">
    <source>
        <dbReference type="Google" id="ProtNLM"/>
    </source>
</evidence>
<feature type="transmembrane region" description="Helical" evidence="1">
    <location>
        <begin position="91"/>
        <end position="115"/>
    </location>
</feature>
<evidence type="ECO:0000256" key="1">
    <source>
        <dbReference type="SAM" id="Phobius"/>
    </source>
</evidence>
<comment type="caution">
    <text evidence="2">The sequence shown here is derived from an EMBL/GenBank/DDBJ whole genome shotgun (WGS) entry which is preliminary data.</text>
</comment>
<keyword evidence="1" id="KW-0472">Membrane</keyword>
<feature type="transmembrane region" description="Helical" evidence="1">
    <location>
        <begin position="16"/>
        <end position="41"/>
    </location>
</feature>
<keyword evidence="1" id="KW-0812">Transmembrane</keyword>
<dbReference type="EMBL" id="JBFBVU010000009">
    <property type="protein sequence ID" value="MEV8466917.1"/>
    <property type="molecule type" value="Genomic_DNA"/>
</dbReference>
<reference evidence="2 3" key="1">
    <citation type="submission" date="2024-07" db="EMBL/GenBank/DDBJ databases">
        <authorList>
            <person name="Kang M."/>
        </authorList>
    </citation>
    <scope>NUCLEOTIDE SEQUENCE [LARGE SCALE GENOMIC DNA]</scope>
    <source>
        <strain evidence="2 3">DFM31</strain>
    </source>
</reference>
<keyword evidence="3" id="KW-1185">Reference proteome</keyword>
<dbReference type="Proteomes" id="UP001553161">
    <property type="component" value="Unassembled WGS sequence"/>
</dbReference>
<proteinExistence type="predicted"/>